<evidence type="ECO:0000313" key="2">
    <source>
        <dbReference type="EMBL" id="UUX49013.1"/>
    </source>
</evidence>
<protein>
    <submittedName>
        <fullName evidence="2">Hemin uptake protein HemP</fullName>
    </submittedName>
</protein>
<feature type="region of interest" description="Disordered" evidence="1">
    <location>
        <begin position="25"/>
        <end position="51"/>
    </location>
</feature>
<dbReference type="Pfam" id="PF10636">
    <property type="entry name" value="hemP"/>
    <property type="match status" value="1"/>
</dbReference>
<dbReference type="Proteomes" id="UP001060336">
    <property type="component" value="Chromosome"/>
</dbReference>
<gene>
    <name evidence="2" type="ORF">NUH88_16610</name>
</gene>
<dbReference type="AlphaFoldDB" id="A0A9J7AUE5"/>
<dbReference type="InterPro" id="IPR019600">
    <property type="entry name" value="Hemin_uptake_protein_HemP"/>
</dbReference>
<organism evidence="2 3">
    <name type="scientific">Nisaea acidiphila</name>
    <dbReference type="NCBI Taxonomy" id="1862145"/>
    <lineage>
        <taxon>Bacteria</taxon>
        <taxon>Pseudomonadati</taxon>
        <taxon>Pseudomonadota</taxon>
        <taxon>Alphaproteobacteria</taxon>
        <taxon>Rhodospirillales</taxon>
        <taxon>Thalassobaculaceae</taxon>
        <taxon>Nisaea</taxon>
    </lineage>
</organism>
<evidence type="ECO:0000256" key="1">
    <source>
        <dbReference type="SAM" id="MobiDB-lite"/>
    </source>
</evidence>
<dbReference type="RefSeq" id="WP_257767514.1">
    <property type="nucleotide sequence ID" value="NZ_CP102480.1"/>
</dbReference>
<keyword evidence="3" id="KW-1185">Reference proteome</keyword>
<evidence type="ECO:0000313" key="3">
    <source>
        <dbReference type="Proteomes" id="UP001060336"/>
    </source>
</evidence>
<name>A0A9J7AUE5_9PROT</name>
<dbReference type="KEGG" id="naci:NUH88_16610"/>
<accession>A0A9J7AUE5</accession>
<reference evidence="2" key="1">
    <citation type="submission" date="2022-08" db="EMBL/GenBank/DDBJ databases">
        <title>Nisaea acidiphila sp. nov., isolated from a marine algal debris and emended description of the genus Nisaea Urios et al. 2008.</title>
        <authorList>
            <person name="Kwon K."/>
        </authorList>
    </citation>
    <scope>NUCLEOTIDE SEQUENCE</scope>
    <source>
        <strain evidence="2">MEBiC11861</strain>
    </source>
</reference>
<dbReference type="EMBL" id="CP102480">
    <property type="protein sequence ID" value="UUX49013.1"/>
    <property type="molecule type" value="Genomic_DNA"/>
</dbReference>
<sequence>MTQINGMAGNAVSCGLGSAGVAELLAGTPSDKPQGDMTVSEPETQGSIEKNRIHVSDLMGNDREVFLLFNGAEYRLRVTNNNKLILTK</sequence>
<proteinExistence type="predicted"/>
<dbReference type="Gene3D" id="2.10.70.10">
    <property type="entry name" value="Complement Module, domain 1"/>
    <property type="match status" value="1"/>
</dbReference>